<dbReference type="SUPFAM" id="SSF53474">
    <property type="entry name" value="alpha/beta-Hydrolases"/>
    <property type="match status" value="1"/>
</dbReference>
<dbReference type="InterPro" id="IPR029058">
    <property type="entry name" value="AB_hydrolase_fold"/>
</dbReference>
<evidence type="ECO:0000313" key="5">
    <source>
        <dbReference type="EMBL" id="OQE14124.1"/>
    </source>
</evidence>
<comment type="similarity">
    <text evidence="1 3">Belongs to the type-B carboxylesterase/lipase family.</text>
</comment>
<dbReference type="InterPro" id="IPR002018">
    <property type="entry name" value="CarbesteraseB"/>
</dbReference>
<dbReference type="Proteomes" id="UP000191285">
    <property type="component" value="Unassembled WGS sequence"/>
</dbReference>
<evidence type="ECO:0000256" key="3">
    <source>
        <dbReference type="RuleBase" id="RU361235"/>
    </source>
</evidence>
<dbReference type="GO" id="GO:0017000">
    <property type="term" value="P:antibiotic biosynthetic process"/>
    <property type="evidence" value="ECO:0007669"/>
    <property type="project" value="UniProtKB-ARBA"/>
</dbReference>
<sequence length="521" mass="57645">MQAFEFNHPSLGVIRGLTSESTNQFLGLQYATLEGKFEQPQLRAGSSVLINATGFGPSVPSPSYGFDMESNHIQRGLQKQDLTQSDTECLNLNITLPSNNTSSSKLPVMVFLHGGGFAIGSNFWQQYDLQRFVELSKENQTPLICVTVNYRLGLFGFLTSDEFVSHGKSPNNGLRDQRTALLWIKKYVAGFGGGPDNLTVVGQSAGGVSATIHLDSEVPLFKRLVSMGGTNLLMPPLAPQVANSVYDQIVDRLGLSELSPSERVKSITQTPIYRLMSIVRPTDALRPVIDSLGWVKRHSYAETYRGMSGMPGRSWCPEILIGDCQMDVSHDATTFQASLTQSLKSAEAAKKVMDAYGITENLEREEAILRILNFGNDIGFFIPIVNYGHMWSGNAYLYHFNQPNTWSGPWKGYANHILDVTYLFQNYNDHLTPEQRKVSTQFAKDIISFANSKAPWPAFYPEDSKRHTRVYGGKGLGDSNSIETVIAPSPRAQRRGTIFDLQVSIDSDSLVLAWGMFLAGL</sequence>
<accession>A0A1V6SKA1</accession>
<evidence type="ECO:0000256" key="2">
    <source>
        <dbReference type="ARBA" id="ARBA00022801"/>
    </source>
</evidence>
<gene>
    <name evidence="5" type="ORF">PENSTE_c038G09434</name>
</gene>
<evidence type="ECO:0000313" key="6">
    <source>
        <dbReference type="Proteomes" id="UP000191285"/>
    </source>
</evidence>
<feature type="domain" description="Carboxylesterase type B" evidence="4">
    <location>
        <begin position="11"/>
        <end position="457"/>
    </location>
</feature>
<dbReference type="PROSITE" id="PS00122">
    <property type="entry name" value="CARBOXYLESTERASE_B_1"/>
    <property type="match status" value="1"/>
</dbReference>
<dbReference type="GO" id="GO:0072330">
    <property type="term" value="P:monocarboxylic acid biosynthetic process"/>
    <property type="evidence" value="ECO:0007669"/>
    <property type="project" value="UniProtKB-ARBA"/>
</dbReference>
<dbReference type="Pfam" id="PF00135">
    <property type="entry name" value="COesterase"/>
    <property type="match status" value="1"/>
</dbReference>
<keyword evidence="6" id="KW-1185">Reference proteome</keyword>
<keyword evidence="2 3" id="KW-0378">Hydrolase</keyword>
<dbReference type="GO" id="GO:0016787">
    <property type="term" value="F:hydrolase activity"/>
    <property type="evidence" value="ECO:0007669"/>
    <property type="project" value="UniProtKB-KW"/>
</dbReference>
<name>A0A1V6SKA1_9EURO</name>
<evidence type="ECO:0000256" key="1">
    <source>
        <dbReference type="ARBA" id="ARBA00005964"/>
    </source>
</evidence>
<dbReference type="EMBL" id="MLKD01000038">
    <property type="protein sequence ID" value="OQE14124.1"/>
    <property type="molecule type" value="Genomic_DNA"/>
</dbReference>
<reference evidence="6" key="1">
    <citation type="journal article" date="2017" name="Nat. Microbiol.">
        <title>Global analysis of biosynthetic gene clusters reveals vast potential of secondary metabolite production in Penicillium species.</title>
        <authorList>
            <person name="Nielsen J.C."/>
            <person name="Grijseels S."/>
            <person name="Prigent S."/>
            <person name="Ji B."/>
            <person name="Dainat J."/>
            <person name="Nielsen K.F."/>
            <person name="Frisvad J.C."/>
            <person name="Workman M."/>
            <person name="Nielsen J."/>
        </authorList>
    </citation>
    <scope>NUCLEOTIDE SEQUENCE [LARGE SCALE GENOMIC DNA]</scope>
    <source>
        <strain evidence="6">IBT 24891</strain>
    </source>
</reference>
<dbReference type="InterPro" id="IPR019826">
    <property type="entry name" value="Carboxylesterase_B_AS"/>
</dbReference>
<dbReference type="AlphaFoldDB" id="A0A1V6SKA1"/>
<evidence type="ECO:0000259" key="4">
    <source>
        <dbReference type="Pfam" id="PF00135"/>
    </source>
</evidence>
<comment type="caution">
    <text evidence="5">The sequence shown here is derived from an EMBL/GenBank/DDBJ whole genome shotgun (WGS) entry which is preliminary data.</text>
</comment>
<dbReference type="STRING" id="303698.A0A1V6SKA1"/>
<dbReference type="PANTHER" id="PTHR43142:SF11">
    <property type="entry name" value="CARBOXYLIC ESTER HYDROLASE"/>
    <property type="match status" value="1"/>
</dbReference>
<dbReference type="EC" id="3.1.1.-" evidence="3"/>
<organism evidence="5 6">
    <name type="scientific">Penicillium steckii</name>
    <dbReference type="NCBI Taxonomy" id="303698"/>
    <lineage>
        <taxon>Eukaryota</taxon>
        <taxon>Fungi</taxon>
        <taxon>Dikarya</taxon>
        <taxon>Ascomycota</taxon>
        <taxon>Pezizomycotina</taxon>
        <taxon>Eurotiomycetes</taxon>
        <taxon>Eurotiomycetidae</taxon>
        <taxon>Eurotiales</taxon>
        <taxon>Aspergillaceae</taxon>
        <taxon>Penicillium</taxon>
    </lineage>
</organism>
<proteinExistence type="inferred from homology"/>
<dbReference type="OrthoDB" id="3200163at2759"/>
<protein>
    <recommendedName>
        <fullName evidence="3">Carboxylic ester hydrolase</fullName>
        <ecNumber evidence="3">3.1.1.-</ecNumber>
    </recommendedName>
</protein>
<dbReference type="Gene3D" id="3.40.50.1820">
    <property type="entry name" value="alpha/beta hydrolase"/>
    <property type="match status" value="1"/>
</dbReference>
<dbReference type="PANTHER" id="PTHR43142">
    <property type="entry name" value="CARBOXYLIC ESTER HYDROLASE"/>
    <property type="match status" value="1"/>
</dbReference>